<keyword evidence="7 16" id="KW-0028">Amino-acid biosynthesis</keyword>
<comment type="pathway">
    <text evidence="3 16">Amino-acid biosynthesis; L-methionine biosynthesis via de novo pathway; L-homoserine from L-aspartate: step 3/3.</text>
</comment>
<reference evidence="19 20" key="1">
    <citation type="journal article" date="2016" name="Nat. Commun.">
        <title>Thousands of microbial genomes shed light on interconnected biogeochemical processes in an aquifer system.</title>
        <authorList>
            <person name="Anantharaman K."/>
            <person name="Brown C.T."/>
            <person name="Hug L.A."/>
            <person name="Sharon I."/>
            <person name="Castelle C.J."/>
            <person name="Probst A.J."/>
            <person name="Thomas B.C."/>
            <person name="Singh A."/>
            <person name="Wilkins M.J."/>
            <person name="Karaoz U."/>
            <person name="Brodie E.L."/>
            <person name="Williams K.H."/>
            <person name="Hubbard S.S."/>
            <person name="Banfield J.F."/>
        </authorList>
    </citation>
    <scope>NUCLEOTIDE SEQUENCE [LARGE SCALE GENOMIC DNA]</scope>
</reference>
<comment type="catalytic activity">
    <reaction evidence="13">
        <text>L-homoserine + NADP(+) = L-aspartate 4-semialdehyde + NADPH + H(+)</text>
        <dbReference type="Rhea" id="RHEA:15761"/>
        <dbReference type="ChEBI" id="CHEBI:15378"/>
        <dbReference type="ChEBI" id="CHEBI:57476"/>
        <dbReference type="ChEBI" id="CHEBI:57783"/>
        <dbReference type="ChEBI" id="CHEBI:58349"/>
        <dbReference type="ChEBI" id="CHEBI:537519"/>
        <dbReference type="EC" id="1.1.1.3"/>
    </reaction>
    <physiologicalReaction direction="right-to-left" evidence="13">
        <dbReference type="Rhea" id="RHEA:15763"/>
    </physiologicalReaction>
</comment>
<dbReference type="GO" id="GO:0050661">
    <property type="term" value="F:NADP binding"/>
    <property type="evidence" value="ECO:0007669"/>
    <property type="project" value="InterPro"/>
</dbReference>
<feature type="binding site" evidence="15">
    <location>
        <position position="99"/>
    </location>
    <ligand>
        <name>NADPH</name>
        <dbReference type="ChEBI" id="CHEBI:57783"/>
    </ligand>
</feature>
<name>A0A1F4Q3J3_UNCSA</name>
<dbReference type="InterPro" id="IPR016204">
    <property type="entry name" value="HDH"/>
</dbReference>
<evidence type="ECO:0000256" key="9">
    <source>
        <dbReference type="ARBA" id="ARBA00022857"/>
    </source>
</evidence>
<evidence type="ECO:0000256" key="6">
    <source>
        <dbReference type="ARBA" id="ARBA00013376"/>
    </source>
</evidence>
<sequence length="416" mass="44045">MKTINLGIFGLGTVGSAVAAVLRKNSGVIADKAGLRLKVKAGCDLRRGRFQFPVAGSPAAILNDPDIAVVVETMGGVNPAKKYVLAALRAGKHVVTSNKELIARHMDELLAAAAANNVALLFEGAVGGGIPILNTIRDNLSANKISEIFGIVNGTTNYILSRMTAEGHELGEVLRDAQKKGFAEANPKMDIEGYDASFKAVILASVAFGAKVEWGDVYREGIDKITAEDILYAGDIGYVIKLLASARLTGGQLDVRVHPALVAKTHPLAGVSENFNAIYVKGFPVGELMFYGPGAGGNATASAVIGDIVAVANDKCQMTNVKLRDFDIRNIEEIIGRYYIRLQVPDRHGVLAGIARVFADKKVSIAAVTQKETVGSQATLVILTHEVPEKNLIAAIKAIRKLSVVNSVGNVIRILS</sequence>
<organism evidence="19 20">
    <name type="scientific">candidate division WOR-1 bacterium RIFCSPHIGHO2_01_FULL_53_15</name>
    <dbReference type="NCBI Taxonomy" id="1802564"/>
    <lineage>
        <taxon>Bacteria</taxon>
        <taxon>Bacillati</taxon>
        <taxon>Saganbacteria</taxon>
    </lineage>
</organism>
<dbReference type="InterPro" id="IPR005106">
    <property type="entry name" value="Asp/hSer_DH_NAD-bd"/>
</dbReference>
<dbReference type="AlphaFoldDB" id="A0A1F4Q3J3"/>
<comment type="pathway">
    <text evidence="2 16">Amino-acid biosynthesis; L-threonine biosynthesis; L-threonine from L-aspartate: step 3/5.</text>
</comment>
<evidence type="ECO:0000313" key="19">
    <source>
        <dbReference type="EMBL" id="OGB90593.1"/>
    </source>
</evidence>
<evidence type="ECO:0000313" key="20">
    <source>
        <dbReference type="Proteomes" id="UP000178724"/>
    </source>
</evidence>
<dbReference type="InterPro" id="IPR002912">
    <property type="entry name" value="ACT_dom"/>
</dbReference>
<keyword evidence="10 16" id="KW-0560">Oxidoreductase</keyword>
<dbReference type="GO" id="GO:0009088">
    <property type="term" value="P:threonine biosynthetic process"/>
    <property type="evidence" value="ECO:0007669"/>
    <property type="project" value="UniProtKB-UniPathway"/>
</dbReference>
<evidence type="ECO:0000256" key="3">
    <source>
        <dbReference type="ARBA" id="ARBA00005062"/>
    </source>
</evidence>
<proteinExistence type="inferred from homology"/>
<evidence type="ECO:0000256" key="4">
    <source>
        <dbReference type="ARBA" id="ARBA00006753"/>
    </source>
</evidence>
<dbReference type="Pfam" id="PF01842">
    <property type="entry name" value="ACT"/>
    <property type="match status" value="1"/>
</dbReference>
<dbReference type="InterPro" id="IPR019811">
    <property type="entry name" value="HDH_CS"/>
</dbReference>
<dbReference type="EMBL" id="METM01000007">
    <property type="protein sequence ID" value="OGB90593.1"/>
    <property type="molecule type" value="Genomic_DNA"/>
</dbReference>
<dbReference type="GO" id="GO:0004412">
    <property type="term" value="F:homoserine dehydrogenase activity"/>
    <property type="evidence" value="ECO:0007669"/>
    <property type="project" value="UniProtKB-EC"/>
</dbReference>
<dbReference type="Pfam" id="PF00742">
    <property type="entry name" value="Homoserine_dh"/>
    <property type="match status" value="1"/>
</dbReference>
<dbReference type="FunFam" id="3.30.360.10:FF:000005">
    <property type="entry name" value="Homoserine dehydrogenase"/>
    <property type="match status" value="1"/>
</dbReference>
<dbReference type="PROSITE" id="PS01042">
    <property type="entry name" value="HOMOSER_DHGENASE"/>
    <property type="match status" value="1"/>
</dbReference>
<protein>
    <recommendedName>
        <fullName evidence="6 16">Homoserine dehydrogenase</fullName>
        <ecNumber evidence="5 16">1.1.1.3</ecNumber>
    </recommendedName>
</protein>
<evidence type="ECO:0000256" key="11">
    <source>
        <dbReference type="ARBA" id="ARBA00023053"/>
    </source>
</evidence>
<keyword evidence="9 15" id="KW-0521">NADP</keyword>
<evidence type="ECO:0000256" key="7">
    <source>
        <dbReference type="ARBA" id="ARBA00022605"/>
    </source>
</evidence>
<comment type="caution">
    <text evidence="19">The sequence shown here is derived from an EMBL/GenBank/DDBJ whole genome shotgun (WGS) entry which is preliminary data.</text>
</comment>
<keyword evidence="12 16" id="KW-0486">Methionine biosynthesis</keyword>
<dbReference type="InterPro" id="IPR045865">
    <property type="entry name" value="ACT-like_dom_sf"/>
</dbReference>
<gene>
    <name evidence="19" type="ORF">A2625_03525</name>
</gene>
<dbReference type="CDD" id="cd04881">
    <property type="entry name" value="ACT_HSDH-Hom"/>
    <property type="match status" value="1"/>
</dbReference>
<evidence type="ECO:0000256" key="13">
    <source>
        <dbReference type="ARBA" id="ARBA00048841"/>
    </source>
</evidence>
<dbReference type="Pfam" id="PF03447">
    <property type="entry name" value="NAD_binding_3"/>
    <property type="match status" value="1"/>
</dbReference>
<dbReference type="GO" id="GO:0009086">
    <property type="term" value="P:methionine biosynthetic process"/>
    <property type="evidence" value="ECO:0007669"/>
    <property type="project" value="UniProtKB-KW"/>
</dbReference>
<evidence type="ECO:0000256" key="10">
    <source>
        <dbReference type="ARBA" id="ARBA00023002"/>
    </source>
</evidence>
<evidence type="ECO:0000259" key="18">
    <source>
        <dbReference type="PROSITE" id="PS51671"/>
    </source>
</evidence>
<dbReference type="InterPro" id="IPR036291">
    <property type="entry name" value="NAD(P)-bd_dom_sf"/>
</dbReference>
<accession>A0A1F4Q3J3</accession>
<evidence type="ECO:0000256" key="2">
    <source>
        <dbReference type="ARBA" id="ARBA00005056"/>
    </source>
</evidence>
<dbReference type="SUPFAM" id="SSF51735">
    <property type="entry name" value="NAD(P)-binding Rossmann-fold domains"/>
    <property type="match status" value="1"/>
</dbReference>
<dbReference type="PROSITE" id="PS51671">
    <property type="entry name" value="ACT"/>
    <property type="match status" value="1"/>
</dbReference>
<dbReference type="Gene3D" id="3.30.70.260">
    <property type="match status" value="1"/>
</dbReference>
<evidence type="ECO:0000256" key="17">
    <source>
        <dbReference type="RuleBase" id="RU004171"/>
    </source>
</evidence>
<dbReference type="SUPFAM" id="SSF55347">
    <property type="entry name" value="Glyceraldehyde-3-phosphate dehydrogenase-like, C-terminal domain"/>
    <property type="match status" value="1"/>
</dbReference>
<feature type="binding site" evidence="15">
    <location>
        <position position="184"/>
    </location>
    <ligand>
        <name>L-homoserine</name>
        <dbReference type="ChEBI" id="CHEBI:57476"/>
    </ligand>
</feature>
<evidence type="ECO:0000256" key="5">
    <source>
        <dbReference type="ARBA" id="ARBA00013213"/>
    </source>
</evidence>
<dbReference type="InterPro" id="IPR001342">
    <property type="entry name" value="HDH_cat"/>
</dbReference>
<dbReference type="PANTHER" id="PTHR43331">
    <property type="entry name" value="HOMOSERINE DEHYDROGENASE"/>
    <property type="match status" value="1"/>
</dbReference>
<dbReference type="UniPathway" id="UPA00050">
    <property type="reaction ID" value="UER00063"/>
</dbReference>
<dbReference type="Gene3D" id="3.40.50.720">
    <property type="entry name" value="NAD(P)-binding Rossmann-like Domain"/>
    <property type="match status" value="1"/>
</dbReference>
<evidence type="ECO:0000256" key="14">
    <source>
        <dbReference type="PIRSR" id="PIRSR000098-1"/>
    </source>
</evidence>
<dbReference type="UniPathway" id="UPA00051">
    <property type="reaction ID" value="UER00465"/>
</dbReference>
<dbReference type="SUPFAM" id="SSF55021">
    <property type="entry name" value="ACT-like"/>
    <property type="match status" value="1"/>
</dbReference>
<dbReference type="EC" id="1.1.1.3" evidence="5 16"/>
<evidence type="ECO:0000256" key="12">
    <source>
        <dbReference type="ARBA" id="ARBA00023167"/>
    </source>
</evidence>
<dbReference type="PANTHER" id="PTHR43331:SF1">
    <property type="entry name" value="HOMOSERINE DEHYDROGENASE"/>
    <property type="match status" value="1"/>
</dbReference>
<dbReference type="PIRSF" id="PIRSF000098">
    <property type="entry name" value="Homoser_dehydrog"/>
    <property type="match status" value="1"/>
</dbReference>
<feature type="active site" description="Proton donor" evidence="14">
    <location>
        <position position="199"/>
    </location>
</feature>
<comment type="similarity">
    <text evidence="4 17">Belongs to the homoserine dehydrogenase family.</text>
</comment>
<keyword evidence="8 16" id="KW-0791">Threonine biosynthesis</keyword>
<keyword evidence="11" id="KW-0915">Sodium</keyword>
<evidence type="ECO:0000256" key="8">
    <source>
        <dbReference type="ARBA" id="ARBA00022697"/>
    </source>
</evidence>
<evidence type="ECO:0000256" key="15">
    <source>
        <dbReference type="PIRSR" id="PIRSR000098-2"/>
    </source>
</evidence>
<feature type="domain" description="ACT" evidence="18">
    <location>
        <begin position="339"/>
        <end position="413"/>
    </location>
</feature>
<evidence type="ECO:0000256" key="16">
    <source>
        <dbReference type="RuleBase" id="RU000579"/>
    </source>
</evidence>
<evidence type="ECO:0000256" key="1">
    <source>
        <dbReference type="ARBA" id="ARBA00001920"/>
    </source>
</evidence>
<comment type="cofactor">
    <cofactor evidence="1">
        <name>a metal cation</name>
        <dbReference type="ChEBI" id="CHEBI:25213"/>
    </cofactor>
</comment>
<dbReference type="Gene3D" id="3.30.360.10">
    <property type="entry name" value="Dihydrodipicolinate Reductase, domain 2"/>
    <property type="match status" value="1"/>
</dbReference>
<dbReference type="Proteomes" id="UP000178724">
    <property type="component" value="Unassembled WGS sequence"/>
</dbReference>
<dbReference type="NCBIfam" id="NF004976">
    <property type="entry name" value="PRK06349.1"/>
    <property type="match status" value="1"/>
</dbReference>